<dbReference type="Proteomes" id="UP000828390">
    <property type="component" value="Unassembled WGS sequence"/>
</dbReference>
<keyword evidence="6 12" id="KW-0472">Membrane</keyword>
<dbReference type="SUPFAM" id="SSF53850">
    <property type="entry name" value="Periplasmic binding protein-like II"/>
    <property type="match status" value="1"/>
</dbReference>
<dbReference type="AlphaFoldDB" id="A0A9D4HI81"/>
<reference evidence="14" key="2">
    <citation type="submission" date="2020-11" db="EMBL/GenBank/DDBJ databases">
        <authorList>
            <person name="McCartney M.A."/>
            <person name="Auch B."/>
            <person name="Kono T."/>
            <person name="Mallez S."/>
            <person name="Becker A."/>
            <person name="Gohl D.M."/>
            <person name="Silverstein K.A.T."/>
            <person name="Koren S."/>
            <person name="Bechman K.B."/>
            <person name="Herman A."/>
            <person name="Abrahante J.E."/>
            <person name="Garbe J."/>
        </authorList>
    </citation>
    <scope>NUCLEOTIDE SEQUENCE</scope>
    <source>
        <strain evidence="14">Duluth1</strain>
        <tissue evidence="14">Whole animal</tissue>
    </source>
</reference>
<keyword evidence="7" id="KW-0675">Receptor</keyword>
<reference evidence="14" key="1">
    <citation type="journal article" date="2019" name="bioRxiv">
        <title>The Genome of the Zebra Mussel, Dreissena polymorpha: A Resource for Invasive Species Research.</title>
        <authorList>
            <person name="McCartney M.A."/>
            <person name="Auch B."/>
            <person name="Kono T."/>
            <person name="Mallez S."/>
            <person name="Zhang Y."/>
            <person name="Obille A."/>
            <person name="Becker A."/>
            <person name="Abrahante J.E."/>
            <person name="Garbe J."/>
            <person name="Badalamenti J.P."/>
            <person name="Herman A."/>
            <person name="Mangelson H."/>
            <person name="Liachko I."/>
            <person name="Sullivan S."/>
            <person name="Sone E.D."/>
            <person name="Koren S."/>
            <person name="Silverstein K.A.T."/>
            <person name="Beckman K.B."/>
            <person name="Gohl D.M."/>
        </authorList>
    </citation>
    <scope>NUCLEOTIDE SEQUENCE</scope>
    <source>
        <strain evidence="14">Duluth1</strain>
        <tissue evidence="14">Whole animal</tissue>
    </source>
</reference>
<keyword evidence="3 12" id="KW-0812">Transmembrane</keyword>
<evidence type="ECO:0000256" key="6">
    <source>
        <dbReference type="ARBA" id="ARBA00023136"/>
    </source>
</evidence>
<comment type="caution">
    <text evidence="14">The sequence shown here is derived from an EMBL/GenBank/DDBJ whole genome shotgun (WGS) entry which is preliminary data.</text>
</comment>
<evidence type="ECO:0000256" key="5">
    <source>
        <dbReference type="ARBA" id="ARBA00023065"/>
    </source>
</evidence>
<evidence type="ECO:0000256" key="11">
    <source>
        <dbReference type="SAM" id="MobiDB-lite"/>
    </source>
</evidence>
<evidence type="ECO:0000256" key="9">
    <source>
        <dbReference type="ARBA" id="ARBA00023286"/>
    </source>
</evidence>
<dbReference type="PANTHER" id="PTHR18966">
    <property type="entry name" value="IONOTROPIC GLUTAMATE RECEPTOR"/>
    <property type="match status" value="1"/>
</dbReference>
<proteinExistence type="predicted"/>
<dbReference type="EMBL" id="JAIWYP010000013">
    <property type="protein sequence ID" value="KAH3717666.1"/>
    <property type="molecule type" value="Genomic_DNA"/>
</dbReference>
<evidence type="ECO:0000256" key="3">
    <source>
        <dbReference type="ARBA" id="ARBA00022692"/>
    </source>
</evidence>
<feature type="compositionally biased region" description="Basic and acidic residues" evidence="11">
    <location>
        <begin position="175"/>
        <end position="184"/>
    </location>
</feature>
<name>A0A9D4HI81_DREPO</name>
<dbReference type="Gene3D" id="3.40.190.10">
    <property type="entry name" value="Periplasmic binding protein-like II"/>
    <property type="match status" value="2"/>
</dbReference>
<keyword evidence="5" id="KW-0406">Ion transport</keyword>
<dbReference type="GO" id="GO:0015276">
    <property type="term" value="F:ligand-gated monoatomic ion channel activity"/>
    <property type="evidence" value="ECO:0007669"/>
    <property type="project" value="InterPro"/>
</dbReference>
<evidence type="ECO:0000259" key="13">
    <source>
        <dbReference type="SMART" id="SM00079"/>
    </source>
</evidence>
<keyword evidence="9" id="KW-1071">Ligand-gated ion channel</keyword>
<evidence type="ECO:0000256" key="12">
    <source>
        <dbReference type="SAM" id="Phobius"/>
    </source>
</evidence>
<dbReference type="FunFam" id="3.40.190.10:FF:000087">
    <property type="entry name" value="glutamate receptor 4 isoform X2"/>
    <property type="match status" value="1"/>
</dbReference>
<evidence type="ECO:0000256" key="10">
    <source>
        <dbReference type="ARBA" id="ARBA00023303"/>
    </source>
</evidence>
<evidence type="ECO:0000313" key="14">
    <source>
        <dbReference type="EMBL" id="KAH3717666.1"/>
    </source>
</evidence>
<sequence length="221" mass="24477">MYNYMTANPSVFVNDVNEGIERVKKSKGKYAFLLESPTNEYVNSREPCDTMKVGPNLNSKAFGIATAKNSPLSEQMNLAVLMLMEEGVLPKLKIKWWKDKGVCGNEGKDSSGKRELSLSNVAGVFYILVGGLAIAVVIASLEFLCSKTRLLETVKRTNYMKATETVTTLLSASMTERENGDLDSRTLGASNHTDRQETSFNYSTEPPCIGFEQFTRSQTEL</sequence>
<keyword evidence="8" id="KW-0325">Glycoprotein</keyword>
<feature type="domain" description="Ionotropic glutamate receptor C-terminal" evidence="13">
    <location>
        <begin position="1"/>
        <end position="99"/>
    </location>
</feature>
<accession>A0A9D4HI81</accession>
<dbReference type="InterPro" id="IPR015683">
    <property type="entry name" value="Ionotropic_Glu_rcpt"/>
</dbReference>
<evidence type="ECO:0000256" key="4">
    <source>
        <dbReference type="ARBA" id="ARBA00022989"/>
    </source>
</evidence>
<dbReference type="SMART" id="SM00079">
    <property type="entry name" value="PBPe"/>
    <property type="match status" value="1"/>
</dbReference>
<evidence type="ECO:0000313" key="15">
    <source>
        <dbReference type="Proteomes" id="UP000828390"/>
    </source>
</evidence>
<evidence type="ECO:0000256" key="8">
    <source>
        <dbReference type="ARBA" id="ARBA00023180"/>
    </source>
</evidence>
<keyword evidence="10" id="KW-0407">Ion channel</keyword>
<keyword evidence="4 12" id="KW-1133">Transmembrane helix</keyword>
<comment type="subcellular location">
    <subcellularLocation>
        <location evidence="1">Membrane</location>
        <topology evidence="1">Multi-pass membrane protein</topology>
    </subcellularLocation>
</comment>
<protein>
    <recommendedName>
        <fullName evidence="13">Ionotropic glutamate receptor C-terminal domain-containing protein</fullName>
    </recommendedName>
</protein>
<evidence type="ECO:0000256" key="1">
    <source>
        <dbReference type="ARBA" id="ARBA00004141"/>
    </source>
</evidence>
<keyword evidence="15" id="KW-1185">Reference proteome</keyword>
<evidence type="ECO:0000256" key="2">
    <source>
        <dbReference type="ARBA" id="ARBA00022448"/>
    </source>
</evidence>
<feature type="region of interest" description="Disordered" evidence="11">
    <location>
        <begin position="174"/>
        <end position="201"/>
    </location>
</feature>
<keyword evidence="2" id="KW-0813">Transport</keyword>
<dbReference type="InterPro" id="IPR001320">
    <property type="entry name" value="Iontro_rcpt_C"/>
</dbReference>
<evidence type="ECO:0000256" key="7">
    <source>
        <dbReference type="ARBA" id="ARBA00023170"/>
    </source>
</evidence>
<gene>
    <name evidence="14" type="ORF">DPMN_060461</name>
</gene>
<feature type="transmembrane region" description="Helical" evidence="12">
    <location>
        <begin position="124"/>
        <end position="145"/>
    </location>
</feature>
<dbReference type="GO" id="GO:0016020">
    <property type="term" value="C:membrane"/>
    <property type="evidence" value="ECO:0007669"/>
    <property type="project" value="UniProtKB-SubCell"/>
</dbReference>
<organism evidence="14 15">
    <name type="scientific">Dreissena polymorpha</name>
    <name type="common">Zebra mussel</name>
    <name type="synonym">Mytilus polymorpha</name>
    <dbReference type="NCBI Taxonomy" id="45954"/>
    <lineage>
        <taxon>Eukaryota</taxon>
        <taxon>Metazoa</taxon>
        <taxon>Spiralia</taxon>
        <taxon>Lophotrochozoa</taxon>
        <taxon>Mollusca</taxon>
        <taxon>Bivalvia</taxon>
        <taxon>Autobranchia</taxon>
        <taxon>Heteroconchia</taxon>
        <taxon>Euheterodonta</taxon>
        <taxon>Imparidentia</taxon>
        <taxon>Neoheterodontei</taxon>
        <taxon>Myida</taxon>
        <taxon>Dreissenoidea</taxon>
        <taxon>Dreissenidae</taxon>
        <taxon>Dreissena</taxon>
    </lineage>
</organism>